<name>A0A0A9GI81_ARUDO</name>
<reference evidence="2" key="1">
    <citation type="submission" date="2014-09" db="EMBL/GenBank/DDBJ databases">
        <authorList>
            <person name="Magalhaes I.L.F."/>
            <person name="Oliveira U."/>
            <person name="Santos F.R."/>
            <person name="Vidigal T.H.D.A."/>
            <person name="Brescovit A.D."/>
            <person name="Santos A.J."/>
        </authorList>
    </citation>
    <scope>NUCLEOTIDE SEQUENCE</scope>
    <source>
        <tissue evidence="2">Shoot tissue taken approximately 20 cm above the soil surface</tissue>
    </source>
</reference>
<accession>A0A0A9GI81</accession>
<evidence type="ECO:0000313" key="2">
    <source>
        <dbReference type="EMBL" id="JAE24840.1"/>
    </source>
</evidence>
<organism evidence="2">
    <name type="scientific">Arundo donax</name>
    <name type="common">Giant reed</name>
    <name type="synonym">Donax arundinaceus</name>
    <dbReference type="NCBI Taxonomy" id="35708"/>
    <lineage>
        <taxon>Eukaryota</taxon>
        <taxon>Viridiplantae</taxon>
        <taxon>Streptophyta</taxon>
        <taxon>Embryophyta</taxon>
        <taxon>Tracheophyta</taxon>
        <taxon>Spermatophyta</taxon>
        <taxon>Magnoliopsida</taxon>
        <taxon>Liliopsida</taxon>
        <taxon>Poales</taxon>
        <taxon>Poaceae</taxon>
        <taxon>PACMAD clade</taxon>
        <taxon>Arundinoideae</taxon>
        <taxon>Arundineae</taxon>
        <taxon>Arundo</taxon>
    </lineage>
</organism>
<dbReference type="AlphaFoldDB" id="A0A0A9GI81"/>
<protein>
    <submittedName>
        <fullName evidence="2">Uncharacterized protein</fullName>
    </submittedName>
</protein>
<feature type="region of interest" description="Disordered" evidence="1">
    <location>
        <begin position="24"/>
        <end position="48"/>
    </location>
</feature>
<proteinExistence type="predicted"/>
<feature type="compositionally biased region" description="Polar residues" evidence="1">
    <location>
        <begin position="31"/>
        <end position="48"/>
    </location>
</feature>
<sequence length="48" mass="4869">MEALAKSGSARVFMGGCWELSTDEIEGCSSGHPTMDTSDSGGVRSSSG</sequence>
<reference evidence="2" key="2">
    <citation type="journal article" date="2015" name="Data Brief">
        <title>Shoot transcriptome of the giant reed, Arundo donax.</title>
        <authorList>
            <person name="Barrero R.A."/>
            <person name="Guerrero F.D."/>
            <person name="Moolhuijzen P."/>
            <person name="Goolsby J.A."/>
            <person name="Tidwell J."/>
            <person name="Bellgard S.E."/>
            <person name="Bellgard M.I."/>
        </authorList>
    </citation>
    <scope>NUCLEOTIDE SEQUENCE</scope>
    <source>
        <tissue evidence="2">Shoot tissue taken approximately 20 cm above the soil surface</tissue>
    </source>
</reference>
<evidence type="ECO:0000256" key="1">
    <source>
        <dbReference type="SAM" id="MobiDB-lite"/>
    </source>
</evidence>
<dbReference type="EMBL" id="GBRH01173056">
    <property type="protein sequence ID" value="JAE24840.1"/>
    <property type="molecule type" value="Transcribed_RNA"/>
</dbReference>